<feature type="non-terminal residue" evidence="1">
    <location>
        <position position="1"/>
    </location>
</feature>
<keyword evidence="2" id="KW-1185">Reference proteome</keyword>
<name>A0ACC0JZ73_CHOFU</name>
<evidence type="ECO:0000313" key="2">
    <source>
        <dbReference type="Proteomes" id="UP001064048"/>
    </source>
</evidence>
<sequence>RPVLLAGRAGAFEPVLLFQLRQPLRLLYSREYRAIILCHFLALFYVFDGTHYNVPATEISENNIEKISGRMWHSYEWYDFWATSKQLSLQNTTFGQLGHANGMAHLEKPQTIASWFLFSTRRHLALLSVTLYRRCLGYPRARQRRMSVSASSWSPTWFRAADRDTKGSSEIVLRMTRKRNIAERDEQSQEHSLAVVKAESRLVPTLLLKGIRSFALEKISKFAKKVAPSSGFRCLFSNWGLILNITSSGYKKVVKTVTEFERQVE</sequence>
<evidence type="ECO:0000313" key="1">
    <source>
        <dbReference type="EMBL" id="KAI8429551.1"/>
    </source>
</evidence>
<accession>A0ACC0JZ73</accession>
<reference evidence="1 2" key="1">
    <citation type="journal article" date="2022" name="Genome Biol. Evol.">
        <title>The Spruce Budworm Genome: Reconstructing the Evolutionary History of Antifreeze Proteins.</title>
        <authorList>
            <person name="Beliveau C."/>
            <person name="Gagne P."/>
            <person name="Picq S."/>
            <person name="Vernygora O."/>
            <person name="Keeling C.I."/>
            <person name="Pinkney K."/>
            <person name="Doucet D."/>
            <person name="Wen F."/>
            <person name="Johnston J.S."/>
            <person name="Maaroufi H."/>
            <person name="Boyle B."/>
            <person name="Laroche J."/>
            <person name="Dewar K."/>
            <person name="Juretic N."/>
            <person name="Blackburn G."/>
            <person name="Nisole A."/>
            <person name="Brunet B."/>
            <person name="Brandao M."/>
            <person name="Lumley L."/>
            <person name="Duan J."/>
            <person name="Quan G."/>
            <person name="Lucarotti C.J."/>
            <person name="Roe A.D."/>
            <person name="Sperling F.A.H."/>
            <person name="Levesque R.C."/>
            <person name="Cusson M."/>
        </authorList>
    </citation>
    <scope>NUCLEOTIDE SEQUENCE [LARGE SCALE GENOMIC DNA]</scope>
    <source>
        <strain evidence="1">Glfc:IPQL:Cfum</strain>
    </source>
</reference>
<organism evidence="1 2">
    <name type="scientific">Choristoneura fumiferana</name>
    <name type="common">Spruce budworm moth</name>
    <name type="synonym">Archips fumiferana</name>
    <dbReference type="NCBI Taxonomy" id="7141"/>
    <lineage>
        <taxon>Eukaryota</taxon>
        <taxon>Metazoa</taxon>
        <taxon>Ecdysozoa</taxon>
        <taxon>Arthropoda</taxon>
        <taxon>Hexapoda</taxon>
        <taxon>Insecta</taxon>
        <taxon>Pterygota</taxon>
        <taxon>Neoptera</taxon>
        <taxon>Endopterygota</taxon>
        <taxon>Lepidoptera</taxon>
        <taxon>Glossata</taxon>
        <taxon>Ditrysia</taxon>
        <taxon>Tortricoidea</taxon>
        <taxon>Tortricidae</taxon>
        <taxon>Tortricinae</taxon>
        <taxon>Choristoneura</taxon>
    </lineage>
</organism>
<gene>
    <name evidence="1" type="ORF">MSG28_000179</name>
</gene>
<dbReference type="Proteomes" id="UP001064048">
    <property type="component" value="Chromosome Z"/>
</dbReference>
<dbReference type="EMBL" id="CM046131">
    <property type="protein sequence ID" value="KAI8429551.1"/>
    <property type="molecule type" value="Genomic_DNA"/>
</dbReference>
<proteinExistence type="predicted"/>
<comment type="caution">
    <text evidence="1">The sequence shown here is derived from an EMBL/GenBank/DDBJ whole genome shotgun (WGS) entry which is preliminary data.</text>
</comment>
<protein>
    <submittedName>
        <fullName evidence="1">Uncharacterized protein</fullName>
    </submittedName>
</protein>